<evidence type="ECO:0000256" key="3">
    <source>
        <dbReference type="ARBA" id="ARBA00022729"/>
    </source>
</evidence>
<protein>
    <submittedName>
        <fullName evidence="9">Copper resistance protein CopC</fullName>
    </submittedName>
</protein>
<dbReference type="EMBL" id="JBITLV010000006">
    <property type="protein sequence ID" value="MFI7589147.1"/>
    <property type="molecule type" value="Genomic_DNA"/>
</dbReference>
<dbReference type="PANTHER" id="PTHR34820">
    <property type="entry name" value="INNER MEMBRANE PROTEIN YEBZ"/>
    <property type="match status" value="1"/>
</dbReference>
<evidence type="ECO:0000256" key="5">
    <source>
        <dbReference type="SAM" id="MobiDB-lite"/>
    </source>
</evidence>
<dbReference type="Pfam" id="PF04234">
    <property type="entry name" value="CopC"/>
    <property type="match status" value="1"/>
</dbReference>
<proteinExistence type="predicted"/>
<comment type="caution">
    <text evidence="9">The sequence shown here is derived from an EMBL/GenBank/DDBJ whole genome shotgun (WGS) entry which is preliminary data.</text>
</comment>
<evidence type="ECO:0000259" key="8">
    <source>
        <dbReference type="Pfam" id="PF04234"/>
    </source>
</evidence>
<organism evidence="9 10">
    <name type="scientific">Spongisporangium articulatum</name>
    <dbReference type="NCBI Taxonomy" id="3362603"/>
    <lineage>
        <taxon>Bacteria</taxon>
        <taxon>Bacillati</taxon>
        <taxon>Actinomycetota</taxon>
        <taxon>Actinomycetes</taxon>
        <taxon>Kineosporiales</taxon>
        <taxon>Kineosporiaceae</taxon>
        <taxon>Spongisporangium</taxon>
    </lineage>
</organism>
<keyword evidence="6" id="KW-1133">Transmembrane helix</keyword>
<dbReference type="SUPFAM" id="SSF81296">
    <property type="entry name" value="E set domains"/>
    <property type="match status" value="1"/>
</dbReference>
<evidence type="ECO:0000313" key="10">
    <source>
        <dbReference type="Proteomes" id="UP001612915"/>
    </source>
</evidence>
<accession>A0ABW8ATD6</accession>
<evidence type="ECO:0000256" key="6">
    <source>
        <dbReference type="SAM" id="Phobius"/>
    </source>
</evidence>
<dbReference type="Gene3D" id="2.60.40.1220">
    <property type="match status" value="1"/>
</dbReference>
<dbReference type="InterPro" id="IPR014755">
    <property type="entry name" value="Cu-Rt/internalin_Ig-like"/>
</dbReference>
<name>A0ABW8ATD6_9ACTN</name>
<feature type="chain" id="PRO_5045380927" evidence="7">
    <location>
        <begin position="27"/>
        <end position="188"/>
    </location>
</feature>
<evidence type="ECO:0000256" key="7">
    <source>
        <dbReference type="SAM" id="SignalP"/>
    </source>
</evidence>
<dbReference type="InterPro" id="IPR014756">
    <property type="entry name" value="Ig_E-set"/>
</dbReference>
<dbReference type="PANTHER" id="PTHR34820:SF4">
    <property type="entry name" value="INNER MEMBRANE PROTEIN YEBZ"/>
    <property type="match status" value="1"/>
</dbReference>
<evidence type="ECO:0000256" key="2">
    <source>
        <dbReference type="ARBA" id="ARBA00022723"/>
    </source>
</evidence>
<sequence>MRLVRLLLAAGLAVGTLLVGAPTASAHATLLGTTPATGSTVAKVPAQVTLHFNQPVLGIGATVLVVGPEGDEELGKPALVDTDVTEAIRPGAPAGSYSVEWRVTSNDGHPIGGSFFFTATKAGGGDGTAARAPAGQPEPAGSSVAAPQVSTAGESGGLPRWALWALIAVGVLGVVGAAVVSVLTLRDT</sequence>
<feature type="domain" description="CopC" evidence="8">
    <location>
        <begin position="27"/>
        <end position="118"/>
    </location>
</feature>
<reference evidence="9 10" key="1">
    <citation type="submission" date="2024-10" db="EMBL/GenBank/DDBJ databases">
        <title>The Natural Products Discovery Center: Release of the First 8490 Sequenced Strains for Exploring Actinobacteria Biosynthetic Diversity.</title>
        <authorList>
            <person name="Kalkreuter E."/>
            <person name="Kautsar S.A."/>
            <person name="Yang D."/>
            <person name="Bader C.D."/>
            <person name="Teijaro C.N."/>
            <person name="Fluegel L."/>
            <person name="Davis C.M."/>
            <person name="Simpson J.R."/>
            <person name="Lauterbach L."/>
            <person name="Steele A.D."/>
            <person name="Gui C."/>
            <person name="Meng S."/>
            <person name="Li G."/>
            <person name="Viehrig K."/>
            <person name="Ye F."/>
            <person name="Su P."/>
            <person name="Kiefer A.F."/>
            <person name="Nichols A."/>
            <person name="Cepeda A.J."/>
            <person name="Yan W."/>
            <person name="Fan B."/>
            <person name="Jiang Y."/>
            <person name="Adhikari A."/>
            <person name="Zheng C.-J."/>
            <person name="Schuster L."/>
            <person name="Cowan T.M."/>
            <person name="Smanski M.J."/>
            <person name="Chevrette M.G."/>
            <person name="De Carvalho L.P.S."/>
            <person name="Shen B."/>
        </authorList>
    </citation>
    <scope>NUCLEOTIDE SEQUENCE [LARGE SCALE GENOMIC DNA]</scope>
    <source>
        <strain evidence="9 10">NPDC049639</strain>
    </source>
</reference>
<gene>
    <name evidence="9" type="ORF">ACIB24_18950</name>
</gene>
<comment type="subcellular location">
    <subcellularLocation>
        <location evidence="1">Cell envelope</location>
    </subcellularLocation>
</comment>
<dbReference type="Proteomes" id="UP001612915">
    <property type="component" value="Unassembled WGS sequence"/>
</dbReference>
<dbReference type="RefSeq" id="WP_398283547.1">
    <property type="nucleotide sequence ID" value="NZ_JBITLV010000006.1"/>
</dbReference>
<keyword evidence="6" id="KW-0472">Membrane</keyword>
<feature type="transmembrane region" description="Helical" evidence="6">
    <location>
        <begin position="161"/>
        <end position="185"/>
    </location>
</feature>
<keyword evidence="10" id="KW-1185">Reference proteome</keyword>
<dbReference type="InterPro" id="IPR007348">
    <property type="entry name" value="CopC_dom"/>
</dbReference>
<dbReference type="InterPro" id="IPR032694">
    <property type="entry name" value="CopC/D"/>
</dbReference>
<evidence type="ECO:0000313" key="9">
    <source>
        <dbReference type="EMBL" id="MFI7589147.1"/>
    </source>
</evidence>
<keyword evidence="3 7" id="KW-0732">Signal</keyword>
<evidence type="ECO:0000256" key="1">
    <source>
        <dbReference type="ARBA" id="ARBA00004196"/>
    </source>
</evidence>
<keyword evidence="6" id="KW-0812">Transmembrane</keyword>
<feature type="signal peptide" evidence="7">
    <location>
        <begin position="1"/>
        <end position="26"/>
    </location>
</feature>
<evidence type="ECO:0000256" key="4">
    <source>
        <dbReference type="ARBA" id="ARBA00023008"/>
    </source>
</evidence>
<feature type="region of interest" description="Disordered" evidence="5">
    <location>
        <begin position="126"/>
        <end position="151"/>
    </location>
</feature>
<keyword evidence="2" id="KW-0479">Metal-binding</keyword>
<keyword evidence="4" id="KW-0186">Copper</keyword>